<dbReference type="GO" id="GO:0035870">
    <property type="term" value="F:dITP diphosphatase activity"/>
    <property type="evidence" value="ECO:0007669"/>
    <property type="project" value="UniProtKB-ARBA"/>
</dbReference>
<keyword evidence="19" id="KW-1185">Reference proteome</keyword>
<evidence type="ECO:0000256" key="1">
    <source>
        <dbReference type="ARBA" id="ARBA00001946"/>
    </source>
</evidence>
<dbReference type="EMBL" id="BFAZ01000008">
    <property type="protein sequence ID" value="GBF42281.1"/>
    <property type="molecule type" value="Genomic_DNA"/>
</dbReference>
<reference evidence="19" key="1">
    <citation type="journal article" date="2019" name="Microbiol. Immunol.">
        <title>Molecular and phenotypic characterization of Leptospira johnsonii sp. nov., Leptospira ellinghausenii sp. nov. and Leptospira ryugenii sp. nov. isolated from soil and water in Japan.</title>
        <authorList>
            <person name="Masuzawa T."/>
            <person name="Saito M."/>
            <person name="Nakao R."/>
            <person name="Nikaido Y."/>
            <person name="Matsumoto M."/>
            <person name="Ogawa M."/>
            <person name="Yokoyama M."/>
            <person name="Hidaka Y."/>
            <person name="Tomita J."/>
            <person name="Sakakibara K."/>
            <person name="Suzuki K."/>
            <person name="Yasuda S."/>
            <person name="Sato H."/>
            <person name="Yamaguchi M."/>
            <person name="Yoshida S.I."/>
            <person name="Koizumi N."/>
            <person name="Kawamura Y."/>
        </authorList>
    </citation>
    <scope>NUCLEOTIDE SEQUENCE [LARGE SCALE GENOMIC DNA]</scope>
    <source>
        <strain evidence="19">E18</strain>
    </source>
</reference>
<keyword evidence="7" id="KW-0460">Magnesium</keyword>
<accession>A0A2P2DCB8</accession>
<evidence type="ECO:0000256" key="16">
    <source>
        <dbReference type="ARBA" id="ARBA00083635"/>
    </source>
</evidence>
<evidence type="ECO:0000256" key="7">
    <source>
        <dbReference type="ARBA" id="ARBA00022842"/>
    </source>
</evidence>
<evidence type="ECO:0000256" key="14">
    <source>
        <dbReference type="ARBA" id="ARBA00078805"/>
    </source>
</evidence>
<evidence type="ECO:0000313" key="18">
    <source>
        <dbReference type="EMBL" id="GBF42281.1"/>
    </source>
</evidence>
<keyword evidence="4" id="KW-0479">Metal-binding</keyword>
<dbReference type="GO" id="GO:0009146">
    <property type="term" value="P:purine nucleoside triphosphate catabolic process"/>
    <property type="evidence" value="ECO:0007669"/>
    <property type="project" value="UniProtKB-ARBA"/>
</dbReference>
<keyword evidence="6 17" id="KW-0378">Hydrolase</keyword>
<dbReference type="GO" id="GO:0036220">
    <property type="term" value="F:ITP diphosphatase activity"/>
    <property type="evidence" value="ECO:0007669"/>
    <property type="project" value="UniProtKB-EC"/>
</dbReference>
<evidence type="ECO:0000256" key="13">
    <source>
        <dbReference type="ARBA" id="ARBA00075987"/>
    </source>
</evidence>
<dbReference type="GO" id="GO:0005829">
    <property type="term" value="C:cytosol"/>
    <property type="evidence" value="ECO:0007669"/>
    <property type="project" value="TreeGrafter"/>
</dbReference>
<evidence type="ECO:0000256" key="15">
    <source>
        <dbReference type="ARBA" id="ARBA00083186"/>
    </source>
</evidence>
<comment type="similarity">
    <text evidence="2 17">Belongs to the HAM1 NTPase family.</text>
</comment>
<protein>
    <recommendedName>
        <fullName evidence="12">dITP/XTP pyrophosphatase</fullName>
        <ecNumber evidence="11">3.6.1.66</ecNumber>
    </recommendedName>
    <alternativeName>
        <fullName evidence="13">Non-canonical purine NTP pyrophosphatase</fullName>
    </alternativeName>
    <alternativeName>
        <fullName evidence="14">Non-standard purine NTP pyrophosphatase</fullName>
    </alternativeName>
    <alternativeName>
        <fullName evidence="16">Nucleoside-triphosphate diphosphatase</fullName>
    </alternativeName>
    <alternativeName>
        <fullName evidence="15">Nucleoside-triphosphate pyrophosphatase</fullName>
    </alternativeName>
</protein>
<evidence type="ECO:0000256" key="17">
    <source>
        <dbReference type="RuleBase" id="RU003781"/>
    </source>
</evidence>
<evidence type="ECO:0000256" key="5">
    <source>
        <dbReference type="ARBA" id="ARBA00022741"/>
    </source>
</evidence>
<evidence type="ECO:0000313" key="19">
    <source>
        <dbReference type="Proteomes" id="UP000245206"/>
    </source>
</evidence>
<dbReference type="GO" id="GO:0009117">
    <property type="term" value="P:nucleotide metabolic process"/>
    <property type="evidence" value="ECO:0007669"/>
    <property type="project" value="UniProtKB-KW"/>
</dbReference>
<comment type="subunit">
    <text evidence="3">Homodimer.</text>
</comment>
<evidence type="ECO:0000256" key="10">
    <source>
        <dbReference type="ARBA" id="ARBA00052017"/>
    </source>
</evidence>
<evidence type="ECO:0000256" key="9">
    <source>
        <dbReference type="ARBA" id="ARBA00051875"/>
    </source>
</evidence>
<evidence type="ECO:0000256" key="8">
    <source>
        <dbReference type="ARBA" id="ARBA00023080"/>
    </source>
</evidence>
<dbReference type="Gene3D" id="3.90.950.10">
    <property type="match status" value="1"/>
</dbReference>
<dbReference type="GO" id="GO:0000166">
    <property type="term" value="F:nucleotide binding"/>
    <property type="evidence" value="ECO:0007669"/>
    <property type="project" value="UniProtKB-KW"/>
</dbReference>
<comment type="cofactor">
    <cofactor evidence="1">
        <name>Mg(2+)</name>
        <dbReference type="ChEBI" id="CHEBI:18420"/>
    </cofactor>
</comment>
<gene>
    <name evidence="18" type="ORF">LPTSP2_15680</name>
</gene>
<dbReference type="Proteomes" id="UP000245206">
    <property type="component" value="Unassembled WGS sequence"/>
</dbReference>
<dbReference type="SUPFAM" id="SSF52972">
    <property type="entry name" value="ITPase-like"/>
    <property type="match status" value="1"/>
</dbReference>
<keyword evidence="5" id="KW-0547">Nucleotide-binding</keyword>
<dbReference type="FunFam" id="3.90.950.10:FF:000001">
    <property type="entry name" value="dITP/XTP pyrophosphatase"/>
    <property type="match status" value="1"/>
</dbReference>
<sequence>MLLSPLGYEVVTPKTLGINFEPVESESTFVGNSFIKSRELFRLTGLPSFADDSGICVDALSGEPGVYSARFGGLGLTDRERALYLLEKLGENPNRKAYYNCVVSYVDTIHQVSFDGKVEGFITHDYDEIGKYGFGYDPIFYYPNFGKRFSEVPEEEKNKVSHRKKAMELFLEWFQNIQ</sequence>
<dbReference type="Pfam" id="PF01725">
    <property type="entry name" value="Ham1p_like"/>
    <property type="match status" value="1"/>
</dbReference>
<dbReference type="AlphaFoldDB" id="A0A2P2DCB8"/>
<dbReference type="EC" id="3.6.1.66" evidence="11"/>
<comment type="catalytic activity">
    <reaction evidence="9">
        <text>dITP + H2O = dIMP + diphosphate + H(+)</text>
        <dbReference type="Rhea" id="RHEA:28342"/>
        <dbReference type="ChEBI" id="CHEBI:15377"/>
        <dbReference type="ChEBI" id="CHEBI:15378"/>
        <dbReference type="ChEBI" id="CHEBI:33019"/>
        <dbReference type="ChEBI" id="CHEBI:61194"/>
        <dbReference type="ChEBI" id="CHEBI:61382"/>
        <dbReference type="EC" id="3.6.1.66"/>
    </reaction>
</comment>
<keyword evidence="8" id="KW-0546">Nucleotide metabolism</keyword>
<organism evidence="18 19">
    <name type="scientific">Leptospira ellinghausenii</name>
    <dbReference type="NCBI Taxonomy" id="1917822"/>
    <lineage>
        <taxon>Bacteria</taxon>
        <taxon>Pseudomonadati</taxon>
        <taxon>Spirochaetota</taxon>
        <taxon>Spirochaetia</taxon>
        <taxon>Leptospirales</taxon>
        <taxon>Leptospiraceae</taxon>
        <taxon>Leptospira</taxon>
    </lineage>
</organism>
<evidence type="ECO:0000256" key="6">
    <source>
        <dbReference type="ARBA" id="ARBA00022801"/>
    </source>
</evidence>
<evidence type="ECO:0000256" key="12">
    <source>
        <dbReference type="ARBA" id="ARBA00071289"/>
    </source>
</evidence>
<dbReference type="GO" id="GO:0036222">
    <property type="term" value="F:XTP diphosphatase activity"/>
    <property type="evidence" value="ECO:0007669"/>
    <property type="project" value="UniProtKB-ARBA"/>
</dbReference>
<dbReference type="PANTHER" id="PTHR11067">
    <property type="entry name" value="INOSINE TRIPHOSPHATE PYROPHOSPHATASE/HAM1 PROTEIN"/>
    <property type="match status" value="1"/>
</dbReference>
<name>A0A2P2DCB8_9LEPT</name>
<evidence type="ECO:0000256" key="4">
    <source>
        <dbReference type="ARBA" id="ARBA00022723"/>
    </source>
</evidence>
<dbReference type="InterPro" id="IPR002637">
    <property type="entry name" value="RdgB/HAM1"/>
</dbReference>
<evidence type="ECO:0000256" key="3">
    <source>
        <dbReference type="ARBA" id="ARBA00011738"/>
    </source>
</evidence>
<dbReference type="PANTHER" id="PTHR11067:SF9">
    <property type="entry name" value="INOSINE TRIPHOSPHATE PYROPHOSPHATASE"/>
    <property type="match status" value="1"/>
</dbReference>
<evidence type="ECO:0000256" key="2">
    <source>
        <dbReference type="ARBA" id="ARBA00008023"/>
    </source>
</evidence>
<dbReference type="CDD" id="cd00515">
    <property type="entry name" value="HAM1"/>
    <property type="match status" value="1"/>
</dbReference>
<proteinExistence type="inferred from homology"/>
<dbReference type="NCBIfam" id="TIGR00042">
    <property type="entry name" value="RdgB/HAM1 family non-canonical purine NTP pyrophosphatase"/>
    <property type="match status" value="1"/>
</dbReference>
<evidence type="ECO:0000256" key="11">
    <source>
        <dbReference type="ARBA" id="ARBA00066468"/>
    </source>
</evidence>
<comment type="caution">
    <text evidence="18">The sequence shown here is derived from an EMBL/GenBank/DDBJ whole genome shotgun (WGS) entry which is preliminary data.</text>
</comment>
<comment type="catalytic activity">
    <reaction evidence="10">
        <text>XTP + H2O = XMP + diphosphate + H(+)</text>
        <dbReference type="Rhea" id="RHEA:28610"/>
        <dbReference type="ChEBI" id="CHEBI:15377"/>
        <dbReference type="ChEBI" id="CHEBI:15378"/>
        <dbReference type="ChEBI" id="CHEBI:33019"/>
        <dbReference type="ChEBI" id="CHEBI:57464"/>
        <dbReference type="ChEBI" id="CHEBI:61314"/>
        <dbReference type="EC" id="3.6.1.66"/>
    </reaction>
</comment>
<dbReference type="GO" id="GO:0046872">
    <property type="term" value="F:metal ion binding"/>
    <property type="evidence" value="ECO:0007669"/>
    <property type="project" value="UniProtKB-KW"/>
</dbReference>
<dbReference type="InterPro" id="IPR029001">
    <property type="entry name" value="ITPase-like_fam"/>
</dbReference>